<reference evidence="16 17" key="1">
    <citation type="submission" date="2017-06" db="EMBL/GenBank/DDBJ databases">
        <authorList>
            <consortium name="Pathogen Informatics"/>
        </authorList>
    </citation>
    <scope>NUCLEOTIDE SEQUENCE [LARGE SCALE GENOMIC DNA]</scope>
    <source>
        <strain evidence="16 17">NCTC11291</strain>
    </source>
</reference>
<evidence type="ECO:0000256" key="1">
    <source>
        <dbReference type="ARBA" id="ARBA00000971"/>
    </source>
</evidence>
<organism evidence="16 17">
    <name type="scientific">Streptococcus acidominimus</name>
    <dbReference type="NCBI Taxonomy" id="1326"/>
    <lineage>
        <taxon>Bacteria</taxon>
        <taxon>Bacillati</taxon>
        <taxon>Bacillota</taxon>
        <taxon>Bacilli</taxon>
        <taxon>Lactobacillales</taxon>
        <taxon>Streptococcaceae</taxon>
        <taxon>Streptococcus</taxon>
    </lineage>
</organism>
<evidence type="ECO:0000256" key="8">
    <source>
        <dbReference type="ARBA" id="ARBA00023136"/>
    </source>
</evidence>
<name>A0A239WW29_STRAI</name>
<dbReference type="Pfam" id="PF13145">
    <property type="entry name" value="Rotamase_2"/>
    <property type="match status" value="1"/>
</dbReference>
<evidence type="ECO:0000256" key="3">
    <source>
        <dbReference type="ARBA" id="ARBA00004193"/>
    </source>
</evidence>
<feature type="chain" id="PRO_5039508157" description="Foldase protein PrsA" evidence="14">
    <location>
        <begin position="22"/>
        <end position="314"/>
    </location>
</feature>
<keyword evidence="5 12" id="KW-1003">Cell membrane</keyword>
<dbReference type="Gene3D" id="3.10.50.40">
    <property type="match status" value="1"/>
</dbReference>
<evidence type="ECO:0000256" key="10">
    <source>
        <dbReference type="ARBA" id="ARBA00023235"/>
    </source>
</evidence>
<dbReference type="EMBL" id="LT906454">
    <property type="protein sequence ID" value="SNV38350.1"/>
    <property type="molecule type" value="Genomic_DNA"/>
</dbReference>
<dbReference type="PANTHER" id="PTHR47245">
    <property type="entry name" value="PEPTIDYLPROLYL ISOMERASE"/>
    <property type="match status" value="1"/>
</dbReference>
<evidence type="ECO:0000256" key="11">
    <source>
        <dbReference type="ARBA" id="ARBA00023288"/>
    </source>
</evidence>
<dbReference type="InterPro" id="IPR046357">
    <property type="entry name" value="PPIase_dom_sf"/>
</dbReference>
<dbReference type="EC" id="5.2.1.8" evidence="12"/>
<dbReference type="SUPFAM" id="SSF109998">
    <property type="entry name" value="Triger factor/SurA peptide-binding domain-like"/>
    <property type="match status" value="1"/>
</dbReference>
<protein>
    <recommendedName>
        <fullName evidence="12">Foldase protein PrsA</fullName>
        <ecNumber evidence="12">5.2.1.8</ecNumber>
    </recommendedName>
</protein>
<dbReference type="InterPro" id="IPR050245">
    <property type="entry name" value="PrsA_foldase"/>
</dbReference>
<evidence type="ECO:0000313" key="16">
    <source>
        <dbReference type="EMBL" id="SNV38350.1"/>
    </source>
</evidence>
<dbReference type="InterPro" id="IPR023059">
    <property type="entry name" value="Foldase_PrsA"/>
</dbReference>
<evidence type="ECO:0000313" key="17">
    <source>
        <dbReference type="Proteomes" id="UP000215144"/>
    </source>
</evidence>
<dbReference type="GO" id="GO:0003755">
    <property type="term" value="F:peptidyl-prolyl cis-trans isomerase activity"/>
    <property type="evidence" value="ECO:0007669"/>
    <property type="project" value="UniProtKB-UniRule"/>
</dbReference>
<dbReference type="HAMAP" id="MF_01145">
    <property type="entry name" value="Foldase_PrsA"/>
    <property type="match status" value="1"/>
</dbReference>
<accession>A0A239WW29</accession>
<dbReference type="NCBIfam" id="NF002361">
    <property type="entry name" value="PRK01326.1"/>
    <property type="match status" value="1"/>
</dbReference>
<feature type="region of interest" description="Disordered" evidence="13">
    <location>
        <begin position="295"/>
        <end position="314"/>
    </location>
</feature>
<evidence type="ECO:0000256" key="7">
    <source>
        <dbReference type="ARBA" id="ARBA00023110"/>
    </source>
</evidence>
<evidence type="ECO:0000259" key="15">
    <source>
        <dbReference type="Pfam" id="PF13145"/>
    </source>
</evidence>
<proteinExistence type="inferred from homology"/>
<dbReference type="GO" id="GO:0005886">
    <property type="term" value="C:plasma membrane"/>
    <property type="evidence" value="ECO:0007669"/>
    <property type="project" value="UniProtKB-SubCell"/>
</dbReference>
<evidence type="ECO:0000256" key="12">
    <source>
        <dbReference type="HAMAP-Rule" id="MF_01145"/>
    </source>
</evidence>
<dbReference type="AlphaFoldDB" id="A0A239WW29"/>
<keyword evidence="11 12" id="KW-0449">Lipoprotein</keyword>
<keyword evidence="7 12" id="KW-0697">Rotamase</keyword>
<comment type="function">
    <text evidence="2 12">Plays a major role in protein secretion by helping the post-translocational extracellular folding of several secreted proteins.</text>
</comment>
<keyword evidence="9 12" id="KW-0564">Palmitate</keyword>
<dbReference type="PANTHER" id="PTHR47245:SF1">
    <property type="entry name" value="FOLDASE PROTEIN PRSA"/>
    <property type="match status" value="1"/>
</dbReference>
<evidence type="ECO:0000256" key="13">
    <source>
        <dbReference type="SAM" id="MobiDB-lite"/>
    </source>
</evidence>
<feature type="signal peptide" evidence="14">
    <location>
        <begin position="1"/>
        <end position="21"/>
    </location>
</feature>
<evidence type="ECO:0000256" key="14">
    <source>
        <dbReference type="SAM" id="SignalP"/>
    </source>
</evidence>
<dbReference type="KEGG" id="saco:SAME_00783"/>
<evidence type="ECO:0000256" key="6">
    <source>
        <dbReference type="ARBA" id="ARBA00022729"/>
    </source>
</evidence>
<comment type="similarity">
    <text evidence="4 12">Belongs to the PrsA family.</text>
</comment>
<comment type="subcellular location">
    <subcellularLocation>
        <location evidence="3 12">Cell membrane</location>
        <topology evidence="3 12">Lipid-anchor</topology>
    </subcellularLocation>
</comment>
<keyword evidence="6 12" id="KW-0732">Signal</keyword>
<comment type="catalytic activity">
    <reaction evidence="1 12">
        <text>[protein]-peptidylproline (omega=180) = [protein]-peptidylproline (omega=0)</text>
        <dbReference type="Rhea" id="RHEA:16237"/>
        <dbReference type="Rhea" id="RHEA-COMP:10747"/>
        <dbReference type="Rhea" id="RHEA-COMP:10748"/>
        <dbReference type="ChEBI" id="CHEBI:83833"/>
        <dbReference type="ChEBI" id="CHEBI:83834"/>
        <dbReference type="EC" id="5.2.1.8"/>
    </reaction>
</comment>
<dbReference type="Proteomes" id="UP000215144">
    <property type="component" value="Chromosome 1"/>
</dbReference>
<sequence>MTKQRKRLLGMLTLVSAVTLAACSSQTSTDDKLVTMKDDTITVSDFYTQAKDTTAGQQAMLTLVLDRVFEDQFGDKVSDKEVTKAYNDQVDAYGSNFSAALTSAGMTEETYKQQIRVEKLIEYAVEQEAKKELTDANYKKAYDSYTPDTTVEVIKFDDEEKAKSTLEKAKADGADFAKIAKDNSTEDKVEYTFDSSDTTLPTEVQDAAFKLNEGDVSDVINVVDTTTYQPSYYIVKTTKKSEKDADWKTYQKRLKETILNKKKSDTNFQNQVIAKALEKANVKIKDQSFSNILSNYNTTGSSSSSSSTSESSSN</sequence>
<dbReference type="PROSITE" id="PS51257">
    <property type="entry name" value="PROKAR_LIPOPROTEIN"/>
    <property type="match status" value="1"/>
</dbReference>
<evidence type="ECO:0000256" key="4">
    <source>
        <dbReference type="ARBA" id="ARBA00006071"/>
    </source>
</evidence>
<dbReference type="SUPFAM" id="SSF54534">
    <property type="entry name" value="FKBP-like"/>
    <property type="match status" value="1"/>
</dbReference>
<evidence type="ECO:0000256" key="5">
    <source>
        <dbReference type="ARBA" id="ARBA00022475"/>
    </source>
</evidence>
<dbReference type="GO" id="GO:0006457">
    <property type="term" value="P:protein folding"/>
    <property type="evidence" value="ECO:0007669"/>
    <property type="project" value="UniProtKB-UniRule"/>
</dbReference>
<dbReference type="InterPro" id="IPR000297">
    <property type="entry name" value="PPIase_PpiC"/>
</dbReference>
<dbReference type="OrthoDB" id="2194386at2"/>
<dbReference type="RefSeq" id="WP_095122143.1">
    <property type="nucleotide sequence ID" value="NZ_LT906454.1"/>
</dbReference>
<evidence type="ECO:0000256" key="9">
    <source>
        <dbReference type="ARBA" id="ARBA00023139"/>
    </source>
</evidence>
<feature type="domain" description="PpiC" evidence="15">
    <location>
        <begin position="138"/>
        <end position="241"/>
    </location>
</feature>
<dbReference type="InterPro" id="IPR027304">
    <property type="entry name" value="Trigger_fact/SurA_dom_sf"/>
</dbReference>
<keyword evidence="10 12" id="KW-0413">Isomerase</keyword>
<gene>
    <name evidence="12 16" type="primary">prsA</name>
    <name evidence="16" type="ORF">SAMEA4504048_00783</name>
</gene>
<evidence type="ECO:0000256" key="2">
    <source>
        <dbReference type="ARBA" id="ARBA00003828"/>
    </source>
</evidence>
<keyword evidence="8 12" id="KW-0472">Membrane</keyword>